<dbReference type="GO" id="GO:0022857">
    <property type="term" value="F:transmembrane transporter activity"/>
    <property type="evidence" value="ECO:0007669"/>
    <property type="project" value="TreeGrafter"/>
</dbReference>
<comment type="subcellular location">
    <subcellularLocation>
        <location evidence="1">Cell membrane</location>
        <topology evidence="1">Multi-pass membrane protein</topology>
    </subcellularLocation>
</comment>
<evidence type="ECO:0000256" key="3">
    <source>
        <dbReference type="ARBA" id="ARBA00022692"/>
    </source>
</evidence>
<feature type="transmembrane region" description="Helical" evidence="7">
    <location>
        <begin position="349"/>
        <end position="368"/>
    </location>
</feature>
<organism evidence="10 11">
    <name type="scientific">Metallumcola ferriviriculae</name>
    <dbReference type="NCBI Taxonomy" id="3039180"/>
    <lineage>
        <taxon>Bacteria</taxon>
        <taxon>Bacillati</taxon>
        <taxon>Bacillota</taxon>
        <taxon>Clostridia</taxon>
        <taxon>Neomoorellales</taxon>
        <taxon>Desulfitibacteraceae</taxon>
        <taxon>Metallumcola</taxon>
    </lineage>
</organism>
<sequence length="385" mass="41556">MRLDSIAINSLKRRKVKMAFLLLGMVVAMGTVVTMYSITTAMNQELANTFDEIGANIMVMPKNDDLSLSYGGVNIPAGNGEGSMLTNNDIIKINTIPNRDNIAFVAPKILGLAEFNGQDLMLVGVDFPYELKLKKWWQYRGEKPVAVDHLLLGSTVAKKYGKDPGDSMEIKGRKFKVAAVLEPQGTEEDGLVFMHLLTAQDLLGKKNKLSFIEVAAYCTTCPIDQITTDIEKSVPGARATALAESVRARQQVIDRFTNFSFAVSLVVVLIGALVVMLTMMSSVSERTAEIGIYRAMGFRKSNIFEIILTEAGVIGIVGGVLGYVVGILAAKLLAPGIAQMQISIPWNPLIGVTVVLIATAVGILASAYPAIQAAKLDPVEALQYI</sequence>
<keyword evidence="11" id="KW-1185">Reference proteome</keyword>
<reference evidence="10 11" key="1">
    <citation type="submission" date="2023-04" db="EMBL/GenBank/DDBJ databases">
        <authorList>
            <person name="Hsu D."/>
        </authorList>
    </citation>
    <scope>NUCLEOTIDE SEQUENCE [LARGE SCALE GENOMIC DNA]</scope>
    <source>
        <strain evidence="10 11">MK1</strain>
    </source>
</reference>
<dbReference type="Proteomes" id="UP001329915">
    <property type="component" value="Chromosome"/>
</dbReference>
<evidence type="ECO:0000256" key="4">
    <source>
        <dbReference type="ARBA" id="ARBA00022989"/>
    </source>
</evidence>
<dbReference type="InterPro" id="IPR003838">
    <property type="entry name" value="ABC3_permease_C"/>
</dbReference>
<keyword evidence="2" id="KW-1003">Cell membrane</keyword>
<evidence type="ECO:0000259" key="8">
    <source>
        <dbReference type="Pfam" id="PF02687"/>
    </source>
</evidence>
<dbReference type="InterPro" id="IPR050250">
    <property type="entry name" value="Macrolide_Exporter_MacB"/>
</dbReference>
<dbReference type="Pfam" id="PF12704">
    <property type="entry name" value="MacB_PCD"/>
    <property type="match status" value="1"/>
</dbReference>
<feature type="domain" description="MacB-like periplasmic core" evidence="9">
    <location>
        <begin position="20"/>
        <end position="215"/>
    </location>
</feature>
<dbReference type="RefSeq" id="WP_366923599.1">
    <property type="nucleotide sequence ID" value="NZ_CP121694.1"/>
</dbReference>
<dbReference type="PANTHER" id="PTHR30572:SF4">
    <property type="entry name" value="ABC TRANSPORTER PERMEASE YTRF"/>
    <property type="match status" value="1"/>
</dbReference>
<evidence type="ECO:0000256" key="1">
    <source>
        <dbReference type="ARBA" id="ARBA00004651"/>
    </source>
</evidence>
<evidence type="ECO:0000313" key="11">
    <source>
        <dbReference type="Proteomes" id="UP001329915"/>
    </source>
</evidence>
<dbReference type="Pfam" id="PF02687">
    <property type="entry name" value="FtsX"/>
    <property type="match status" value="1"/>
</dbReference>
<keyword evidence="5 7" id="KW-0472">Membrane</keyword>
<accession>A0AAU0UNE0</accession>
<feature type="transmembrane region" description="Helical" evidence="7">
    <location>
        <begin position="259"/>
        <end position="283"/>
    </location>
</feature>
<evidence type="ECO:0000256" key="7">
    <source>
        <dbReference type="SAM" id="Phobius"/>
    </source>
</evidence>
<keyword evidence="4 7" id="KW-1133">Transmembrane helix</keyword>
<comment type="similarity">
    <text evidence="6">Belongs to the ABC-4 integral membrane protein family.</text>
</comment>
<keyword evidence="3 7" id="KW-0812">Transmembrane</keyword>
<dbReference type="GO" id="GO:0005886">
    <property type="term" value="C:plasma membrane"/>
    <property type="evidence" value="ECO:0007669"/>
    <property type="project" value="UniProtKB-SubCell"/>
</dbReference>
<evidence type="ECO:0000256" key="6">
    <source>
        <dbReference type="ARBA" id="ARBA00038076"/>
    </source>
</evidence>
<feature type="domain" description="ABC3 transporter permease C-terminal" evidence="8">
    <location>
        <begin position="262"/>
        <end position="378"/>
    </location>
</feature>
<evidence type="ECO:0000259" key="9">
    <source>
        <dbReference type="Pfam" id="PF12704"/>
    </source>
</evidence>
<dbReference type="EMBL" id="CP121694">
    <property type="protein sequence ID" value="WRO20713.1"/>
    <property type="molecule type" value="Genomic_DNA"/>
</dbReference>
<evidence type="ECO:0000256" key="5">
    <source>
        <dbReference type="ARBA" id="ARBA00023136"/>
    </source>
</evidence>
<proteinExistence type="inferred from homology"/>
<gene>
    <name evidence="10" type="ORF">MFMK1_000502</name>
</gene>
<evidence type="ECO:0000256" key="2">
    <source>
        <dbReference type="ARBA" id="ARBA00022475"/>
    </source>
</evidence>
<dbReference type="InterPro" id="IPR025857">
    <property type="entry name" value="MacB_PCD"/>
</dbReference>
<dbReference type="PANTHER" id="PTHR30572">
    <property type="entry name" value="MEMBRANE COMPONENT OF TRANSPORTER-RELATED"/>
    <property type="match status" value="1"/>
</dbReference>
<protein>
    <submittedName>
        <fullName evidence="10">FtsX-like permease family protein</fullName>
    </submittedName>
</protein>
<name>A0AAU0UNE0_9FIRM</name>
<dbReference type="KEGG" id="dbc:MFMK1_000502"/>
<dbReference type="AlphaFoldDB" id="A0AAU0UNE0"/>
<feature type="transmembrane region" description="Helical" evidence="7">
    <location>
        <begin position="20"/>
        <end position="38"/>
    </location>
</feature>
<feature type="transmembrane region" description="Helical" evidence="7">
    <location>
        <begin position="303"/>
        <end position="329"/>
    </location>
</feature>
<evidence type="ECO:0000313" key="10">
    <source>
        <dbReference type="EMBL" id="WRO20713.1"/>
    </source>
</evidence>